<proteinExistence type="predicted"/>
<organism evidence="2">
    <name type="scientific">Homo sapiens</name>
    <name type="common">Human</name>
    <dbReference type="NCBI Taxonomy" id="9606"/>
    <lineage>
        <taxon>Eukaryota</taxon>
        <taxon>Metazoa</taxon>
        <taxon>Chordata</taxon>
        <taxon>Craniata</taxon>
        <taxon>Vertebrata</taxon>
        <taxon>Euteleostomi</taxon>
        <taxon>Mammalia</taxon>
        <taxon>Eutheria</taxon>
        <taxon>Euarchontoglires</taxon>
        <taxon>Primates</taxon>
        <taxon>Haplorrhini</taxon>
        <taxon>Catarrhini</taxon>
        <taxon>Hominidae</taxon>
        <taxon>Homo</taxon>
    </lineage>
</organism>
<sequence>MGPPTSWSTSASAPCWAVSPCLPPRASGWRPKTSCITTRPVREPSACAWYSWPCSAAASSSSSGTSTRRWSASTPRCSGPSTTSCLPRWSCWPQPSSSGSGATWAWWTSWGWPVDSRPSPWGLSLYRCSKSSISTLGR</sequence>
<evidence type="ECO:0000313" key="2">
    <source>
        <dbReference type="EMBL" id="CCO13782.1"/>
    </source>
</evidence>
<dbReference type="OrthoDB" id="6428174at2759"/>
<feature type="compositionally biased region" description="Polar residues" evidence="1">
    <location>
        <begin position="75"/>
        <end position="85"/>
    </location>
</feature>
<feature type="compositionally biased region" description="Low complexity" evidence="1">
    <location>
        <begin position="56"/>
        <end position="74"/>
    </location>
</feature>
<dbReference type="EMBL" id="HF548071">
    <property type="protein sequence ID" value="CCO13782.1"/>
    <property type="molecule type" value="Genomic_DNA"/>
</dbReference>
<feature type="region of interest" description="Disordered" evidence="1">
    <location>
        <begin position="56"/>
        <end position="85"/>
    </location>
</feature>
<dbReference type="ChiTaRS" id="NIPA1">
    <property type="organism name" value="human"/>
</dbReference>
<name>L0R6L6_HUMAN</name>
<dbReference type="AlphaFoldDB" id="L0R6L6"/>
<protein>
    <submittedName>
        <fullName evidence="2">Alternative protein NIPA1</fullName>
    </submittedName>
</protein>
<gene>
    <name evidence="2" type="primary">NIPA1</name>
</gene>
<reference evidence="2" key="1">
    <citation type="submission" date="2012-10" db="EMBL/GenBank/DDBJ databases">
        <title>Direct identification of alternative open reading frame translation products in human.</title>
        <authorList>
            <person name="Vanderperre B."/>
            <person name="Lucier J.-F."/>
            <person name="Motard J."/>
            <person name="Tremblay G."/>
            <person name="Vanderperre S."/>
            <person name="Wisztorski M."/>
            <person name="Salzet M."/>
            <person name="Boisvert F.-M."/>
            <person name="Roucou X."/>
        </authorList>
    </citation>
    <scope>NUCLEOTIDE SEQUENCE</scope>
</reference>
<evidence type="ECO:0000256" key="1">
    <source>
        <dbReference type="SAM" id="MobiDB-lite"/>
    </source>
</evidence>
<accession>L0R6L6</accession>